<evidence type="ECO:0000313" key="1">
    <source>
        <dbReference type="EMBL" id="GAG99738.1"/>
    </source>
</evidence>
<gene>
    <name evidence="1" type="ORF">S01H4_43536</name>
</gene>
<dbReference type="AlphaFoldDB" id="X1CUH1"/>
<proteinExistence type="predicted"/>
<protein>
    <submittedName>
        <fullName evidence="1">Uncharacterized protein</fullName>
    </submittedName>
</protein>
<reference evidence="1" key="1">
    <citation type="journal article" date="2014" name="Front. Microbiol.">
        <title>High frequency of phylogenetically diverse reductive dehalogenase-homologous genes in deep subseafloor sedimentary metagenomes.</title>
        <authorList>
            <person name="Kawai M."/>
            <person name="Futagami T."/>
            <person name="Toyoda A."/>
            <person name="Takaki Y."/>
            <person name="Nishi S."/>
            <person name="Hori S."/>
            <person name="Arai W."/>
            <person name="Tsubouchi T."/>
            <person name="Morono Y."/>
            <person name="Uchiyama I."/>
            <person name="Ito T."/>
            <person name="Fujiyama A."/>
            <person name="Inagaki F."/>
            <person name="Takami H."/>
        </authorList>
    </citation>
    <scope>NUCLEOTIDE SEQUENCE</scope>
    <source>
        <strain evidence="1">Expedition CK06-06</strain>
    </source>
</reference>
<dbReference type="EMBL" id="BART01024033">
    <property type="protein sequence ID" value="GAG99738.1"/>
    <property type="molecule type" value="Genomic_DNA"/>
</dbReference>
<accession>X1CUH1</accession>
<feature type="non-terminal residue" evidence="1">
    <location>
        <position position="204"/>
    </location>
</feature>
<sequence length="204" mass="22551">MIKIHYRNEHGTTNIPWQAAFRKYGELSIGPITSGDFPKEIDHLHLGGSCKGAHSIRKNPITVADVKNVQSDTGCAVSVFFGDGTLARFRFHHGLLNANIPKLKIYSAGLYGTSMWRPEVTWVGQATDENIYQLVEHKENSTVLFVGRLTAYRQKVIKKLNAARINVDVIGHGGNISAKYGAELVELSKNYSISFGMSYGSNPQ</sequence>
<organism evidence="1">
    <name type="scientific">marine sediment metagenome</name>
    <dbReference type="NCBI Taxonomy" id="412755"/>
    <lineage>
        <taxon>unclassified sequences</taxon>
        <taxon>metagenomes</taxon>
        <taxon>ecological metagenomes</taxon>
    </lineage>
</organism>
<name>X1CUH1_9ZZZZ</name>
<comment type="caution">
    <text evidence="1">The sequence shown here is derived from an EMBL/GenBank/DDBJ whole genome shotgun (WGS) entry which is preliminary data.</text>
</comment>